<dbReference type="AlphaFoldDB" id="F1YEQ0"/>
<gene>
    <name evidence="2" type="ORF">SCNU_00855</name>
</gene>
<proteinExistence type="predicted"/>
<name>F1YEQ0_9ACTN</name>
<dbReference type="InterPro" id="IPR012349">
    <property type="entry name" value="Split_barrel_FMN-bd"/>
</dbReference>
<keyword evidence="3" id="KW-1185">Reference proteome</keyword>
<dbReference type="eggNOG" id="ENOG5032QW3">
    <property type="taxonomic scope" value="Bacteria"/>
</dbReference>
<dbReference type="Proteomes" id="UP000035065">
    <property type="component" value="Unassembled WGS sequence"/>
</dbReference>
<evidence type="ECO:0008006" key="4">
    <source>
        <dbReference type="Google" id="ProtNLM"/>
    </source>
</evidence>
<evidence type="ECO:0000313" key="2">
    <source>
        <dbReference type="EMBL" id="EGD56883.1"/>
    </source>
</evidence>
<protein>
    <recommendedName>
        <fullName evidence="4">Deazaflavin-dependent nitroreductase family protein</fullName>
    </recommendedName>
</protein>
<dbReference type="EMBL" id="AEUD01000001">
    <property type="protein sequence ID" value="EGD56883.1"/>
    <property type="molecule type" value="Genomic_DNA"/>
</dbReference>
<dbReference type="RefSeq" id="WP_009677448.1">
    <property type="nucleotide sequence ID" value="NZ_AEUD01000001.1"/>
</dbReference>
<sequence length="159" mass="17380">MSQRDKADDRNDADRPGGRLLTVSNAAVGGLVRLGAAPRGCHELSVSGRTSGRITTRPVNVLEWAGHRYLLSPRGDTQWVRNVRVSGEATLRRGRRTEAVELTELADGVKPELIREYLRRWGWQVKAFVDGLTAESSDAELAGAASRFPVFELVPSAAD</sequence>
<feature type="region of interest" description="Disordered" evidence="1">
    <location>
        <begin position="1"/>
        <end position="20"/>
    </location>
</feature>
<accession>F1YEQ0</accession>
<evidence type="ECO:0000313" key="3">
    <source>
        <dbReference type="Proteomes" id="UP000035065"/>
    </source>
</evidence>
<dbReference type="Gene3D" id="2.30.110.10">
    <property type="entry name" value="Electron Transport, Fmn-binding Protein, Chain A"/>
    <property type="match status" value="1"/>
</dbReference>
<comment type="caution">
    <text evidence="2">The sequence shown here is derived from an EMBL/GenBank/DDBJ whole genome shotgun (WGS) entry which is preliminary data.</text>
</comment>
<dbReference type="STRING" id="644548.SCNU_00855"/>
<reference evidence="2 3" key="1">
    <citation type="journal article" date="2011" name="J. Bacteriol.">
        <title>Draft Genome Sequence of Gordonia neofelifaecis NRRL B-59395, a Cholesterol-Degrading Actinomycete.</title>
        <authorList>
            <person name="Ge F."/>
            <person name="Li W."/>
            <person name="Chen G."/>
            <person name="Liu Y."/>
            <person name="Zhang G."/>
            <person name="Yong B."/>
            <person name="Wang Q."/>
            <person name="Wang N."/>
            <person name="Huang Z."/>
            <person name="Li W."/>
            <person name="Wang J."/>
            <person name="Wu C."/>
            <person name="Xie Q."/>
            <person name="Liu G."/>
        </authorList>
    </citation>
    <scope>NUCLEOTIDE SEQUENCE [LARGE SCALE GENOMIC DNA]</scope>
    <source>
        <strain evidence="2 3">NRRL B-59395</strain>
    </source>
</reference>
<organism evidence="2 3">
    <name type="scientific">Gordonia neofelifaecis NRRL B-59395</name>
    <dbReference type="NCBI Taxonomy" id="644548"/>
    <lineage>
        <taxon>Bacteria</taxon>
        <taxon>Bacillati</taxon>
        <taxon>Actinomycetota</taxon>
        <taxon>Actinomycetes</taxon>
        <taxon>Mycobacteriales</taxon>
        <taxon>Gordoniaceae</taxon>
        <taxon>Gordonia</taxon>
    </lineage>
</organism>
<evidence type="ECO:0000256" key="1">
    <source>
        <dbReference type="SAM" id="MobiDB-lite"/>
    </source>
</evidence>
<feature type="compositionally biased region" description="Basic and acidic residues" evidence="1">
    <location>
        <begin position="1"/>
        <end position="17"/>
    </location>
</feature>